<dbReference type="EMBL" id="NKCI01000160">
    <property type="protein sequence ID" value="RSL50656.1"/>
    <property type="molecule type" value="Genomic_DNA"/>
</dbReference>
<reference evidence="2 3" key="1">
    <citation type="submission" date="2017-06" db="EMBL/GenBank/DDBJ databases">
        <title>Comparative genomic analysis of Ambrosia Fusariam Clade fungi.</title>
        <authorList>
            <person name="Stajich J.E."/>
            <person name="Carrillo J."/>
            <person name="Kijimoto T."/>
            <person name="Eskalen A."/>
            <person name="O'Donnell K."/>
            <person name="Kasson M."/>
        </authorList>
    </citation>
    <scope>NUCLEOTIDE SEQUENCE [LARGE SCALE GENOMIC DNA]</scope>
    <source>
        <strain evidence="2 3">NRRL62584</strain>
    </source>
</reference>
<evidence type="ECO:0000313" key="2">
    <source>
        <dbReference type="EMBL" id="RSL50656.1"/>
    </source>
</evidence>
<name>A0A428PCE5_9HYPO</name>
<dbReference type="Proteomes" id="UP000288168">
    <property type="component" value="Unassembled WGS sequence"/>
</dbReference>
<dbReference type="OrthoDB" id="5073785at2759"/>
<accession>A0A428PCE5</accession>
<proteinExistence type="predicted"/>
<protein>
    <submittedName>
        <fullName evidence="2">Uncharacterized protein</fullName>
    </submittedName>
</protein>
<feature type="compositionally biased region" description="Polar residues" evidence="1">
    <location>
        <begin position="33"/>
        <end position="42"/>
    </location>
</feature>
<organism evidence="2 3">
    <name type="scientific">Fusarium duplospermum</name>
    <dbReference type="NCBI Taxonomy" id="1325734"/>
    <lineage>
        <taxon>Eukaryota</taxon>
        <taxon>Fungi</taxon>
        <taxon>Dikarya</taxon>
        <taxon>Ascomycota</taxon>
        <taxon>Pezizomycotina</taxon>
        <taxon>Sordariomycetes</taxon>
        <taxon>Hypocreomycetidae</taxon>
        <taxon>Hypocreales</taxon>
        <taxon>Nectriaceae</taxon>
        <taxon>Fusarium</taxon>
        <taxon>Fusarium solani species complex</taxon>
    </lineage>
</organism>
<keyword evidence="3" id="KW-1185">Reference proteome</keyword>
<feature type="region of interest" description="Disordered" evidence="1">
    <location>
        <begin position="1"/>
        <end position="45"/>
    </location>
</feature>
<evidence type="ECO:0000256" key="1">
    <source>
        <dbReference type="SAM" id="MobiDB-lite"/>
    </source>
</evidence>
<gene>
    <name evidence="2" type="ORF">CEP54_011810</name>
</gene>
<comment type="caution">
    <text evidence="2">The sequence shown here is derived from an EMBL/GenBank/DDBJ whole genome shotgun (WGS) entry which is preliminary data.</text>
</comment>
<sequence length="236" mass="27595">MKWFRHKPASSEKSQDDPPPYDDNPLSPGEKISPSNSVNTVASGPPIISGKKRNYWVDWSEQPSRKNLNPGLLGVWPYEPRLQRDHGLLFGATASWKKIASLHPGEMELTIHPHRDWTKHWAWAILIRVHIDPYPSTYCDLKILVKDLPAQLLEKEVCWKTTNWKSEYDLLQRRKEISQKEDFYMHYLAFSTPEPLEEKPLHLRSWVAEVAVSHKDKEWLKDHDFRDALSPENIVM</sequence>
<evidence type="ECO:0000313" key="3">
    <source>
        <dbReference type="Proteomes" id="UP000288168"/>
    </source>
</evidence>
<dbReference type="AlphaFoldDB" id="A0A428PCE5"/>